<evidence type="ECO:0000313" key="16">
    <source>
        <dbReference type="Proteomes" id="UP000554235"/>
    </source>
</evidence>
<protein>
    <recommendedName>
        <fullName evidence="12">DNA-directed RNA polymerase subunit</fullName>
        <ecNumber evidence="12">2.7.7.6</ecNumber>
    </recommendedName>
</protein>
<comment type="caution">
    <text evidence="15">The sequence shown here is derived from an EMBL/GenBank/DDBJ whole genome shotgun (WGS) entry which is preliminary data.</text>
</comment>
<sequence>MNIAQPVSSEVESVEFAFLSPKEIRSISVKRIENDSTFDNLLNPVPGGLYDPALGSWGDSPCATCNLNQSTCPGHAGHIQLPVPVYHPVFLDQAYRLLRATCVYCKGFRLPRKDLHKYVCQLKLLQHGLIQEAHLVGAIGENDLAIRLGDFSELESEAEEEGGSSSIDNVTRARDKYVDKCLSGIKVKRGDTKRGKHEGASEMRREIIKEFLAEITLGKTCWSCKGISPKYRKDRFVKIFEGALSDKDKARMAQKGFKQGDAMARVHQATTKQRPDGYASDEGVADVGSPTREQSLVDGDGTDQDVDMPDADTGATSAPYRYISAMEVQARLNELFTKEQELVSLLYNAKPPTRSSAKVTPEMFFLTVILVPPNRYRPEARTGDSQISEAQQNSLYKNILRGCGRIAQLHAQLQEERADVNQLHQAWTELQESVNALIDKNKNPVQGAAAKRNEDGIKQKLEKKEGLFRKNMMGKRVNYAARSVISPDPNIETNEIGVPPVFAKKLTYPEPVTSHNFRDMQQAVINGVDKWPGAFAIENENGQIVNLRNKSVDDRVSLANQLLAPTSSNAARTRNKKVYRHLTNGDVVLMNRQPTLHKPSIMGHRVRVLPGEKTIRMHYANCNTYNADFDGDEMNMHFPQNEVARAEALQIADTDHQYLSGTAGKPLRGLIQDHISVSVALCNRDTFFNRGDYQQLVYNALRPESGHIVGERIELVSPAVIRPAARWTGKQVITTILKNMQPPNCGGLCMKAETQIKASQWGKSSEEGTVLFQDGEFITGILDKSQIGPSSGGVIHAVHEIYGPAIAGKLLSSLGRLLTRYLNVRAFSCGIDDLRLTPEGEQARREALVPADTVGLNVASSYVSLEQNPGPRDPLLLERLEEVLRDDSKQEGLDLLMKEGLSGITDKIQTSCVPNGLEKPFPKNQMQAMTTSGAKGSRVNASLISCNLGQQVLEGRRVPIMVSGKSLPCFNPFETHARAGGYIVQRFLTGIRPQEYYFHHMAGREGLIDTAVKTSRSGYLQRCIIKGMEGLTVAYDTTVRDADGSMIQFLYGEDGLDVTKQKYLTDFSFILENVTSEAAQLRYDPSIGERLGMHRESITKYMKKAVKHTKSHDPKAQDPLSSLFNPATTAFATSENFYRAMTSYLKENKDGLVRDKSDKKKLALSRVSLNRKNAEMLFAMKYLRSLVEPGEAVGIVAGQSIGEPSTQMTLNTFHLAGHSAKNVTLGIPRLREILMTASNKISTPAMSLYPIDEMSTADAEIFAKSISALPLGYILDGVTVEEKVGHGMHSSSAKIYQVDLRFFASEEYTKTYAISVSDVADSIERKLLPCLLTLLRKDIKKRVTQSTMATPKIGEKAGVVETAAPNNGTEGNGDEDDDDDEGGDDATNAKQRANRSEAVSYGPNDDEDDAVQHEMELDAADVDIDDEGFGGRPPLEANNEDGEGDGDIDYTAKARIERVLEANDLVTAFTFNEKRGTKCSFTLKLDSRTPKVLMLNLVQDAVKRTVIQEISGVRACTFVEEKGTRVIHTSGVNLQAMQRYSDFIDPHRIQTNDIAAVLSVYGVEAARNNIVQELAGVFGSHGIKVDNRHLNLIADHMTRNGGFTPFNRIGLKGNVSPFTKMSFETTLAFLKDAVLDGDWDDLTTPSGRLVMGRLGKVGTGGFDVLAQLPTYHVDSLA</sequence>
<dbReference type="Gene3D" id="3.30.1490.180">
    <property type="entry name" value="RNA polymerase ii"/>
    <property type="match status" value="1"/>
</dbReference>
<dbReference type="Gene3D" id="1.10.357.120">
    <property type="match status" value="1"/>
</dbReference>
<dbReference type="InterPro" id="IPR015699">
    <property type="entry name" value="DNA-dir_RNA_pol1_lsu_N"/>
</dbReference>
<evidence type="ECO:0000256" key="13">
    <source>
        <dbReference type="SAM" id="MobiDB-lite"/>
    </source>
</evidence>
<feature type="compositionally biased region" description="Acidic residues" evidence="13">
    <location>
        <begin position="1372"/>
        <end position="1384"/>
    </location>
</feature>
<dbReference type="Gene3D" id="3.30.70.2850">
    <property type="match status" value="1"/>
</dbReference>
<dbReference type="InterPro" id="IPR047107">
    <property type="entry name" value="DNA-dir_RNA_pol1_lsu_C"/>
</dbReference>
<dbReference type="EC" id="2.7.7.6" evidence="12"/>
<keyword evidence="7" id="KW-0862">Zinc</keyword>
<dbReference type="Gene3D" id="4.10.860.120">
    <property type="entry name" value="RNA polymerase II, clamp domain"/>
    <property type="match status" value="1"/>
</dbReference>
<dbReference type="InterPro" id="IPR000722">
    <property type="entry name" value="RNA_pol_asu"/>
</dbReference>
<dbReference type="Pfam" id="PF05000">
    <property type="entry name" value="RNA_pol_Rpb1_4"/>
    <property type="match status" value="1"/>
</dbReference>
<keyword evidence="8" id="KW-0460">Magnesium</keyword>
<dbReference type="InterPro" id="IPR042102">
    <property type="entry name" value="RNA_pol_Rpb1_3_sf"/>
</dbReference>
<dbReference type="SUPFAM" id="SSF64484">
    <property type="entry name" value="beta and beta-prime subunits of DNA dependent RNA-polymerase"/>
    <property type="match status" value="1"/>
</dbReference>
<keyword evidence="6" id="KW-0479">Metal-binding</keyword>
<dbReference type="Pfam" id="PF04983">
    <property type="entry name" value="RNA_pol_Rpb1_3"/>
    <property type="match status" value="1"/>
</dbReference>
<evidence type="ECO:0000259" key="14">
    <source>
        <dbReference type="SMART" id="SM00663"/>
    </source>
</evidence>
<dbReference type="PANTHER" id="PTHR19376">
    <property type="entry name" value="DNA-DIRECTED RNA POLYMERASE"/>
    <property type="match status" value="1"/>
</dbReference>
<dbReference type="InterPro" id="IPR006592">
    <property type="entry name" value="RNA_pol_N"/>
</dbReference>
<dbReference type="InterPro" id="IPR007066">
    <property type="entry name" value="RNA_pol_Rpb1_3"/>
</dbReference>
<dbReference type="FunFam" id="2.40.40.20:FF:000019">
    <property type="entry name" value="DNA-directed RNA polymerase II subunit RPB1"/>
    <property type="match status" value="1"/>
</dbReference>
<feature type="compositionally biased region" description="Acidic residues" evidence="13">
    <location>
        <begin position="300"/>
        <end position="310"/>
    </location>
</feature>
<feature type="region of interest" description="Disordered" evidence="13">
    <location>
        <begin position="270"/>
        <end position="314"/>
    </location>
</feature>
<feature type="domain" description="RNA polymerase N-terminal" evidence="14">
    <location>
        <begin position="362"/>
        <end position="682"/>
    </location>
</feature>
<proteinExistence type="inferred from homology"/>
<name>A0A8H4L6T8_9HYPO</name>
<comment type="subcellular location">
    <subcellularLocation>
        <location evidence="1">Nucleus</location>
    </subcellularLocation>
</comment>
<dbReference type="InterPro" id="IPR007080">
    <property type="entry name" value="RNA_pol_Rpb1_1"/>
</dbReference>
<dbReference type="Pfam" id="PF04997">
    <property type="entry name" value="RNA_pol_Rpb1_1"/>
    <property type="match status" value="2"/>
</dbReference>
<evidence type="ECO:0000256" key="4">
    <source>
        <dbReference type="ARBA" id="ARBA00022679"/>
    </source>
</evidence>
<dbReference type="GO" id="GO:0005736">
    <property type="term" value="C:RNA polymerase I complex"/>
    <property type="evidence" value="ECO:0007669"/>
    <property type="project" value="TreeGrafter"/>
</dbReference>
<dbReference type="CDD" id="cd02735">
    <property type="entry name" value="RNAP_I_Rpa1_C"/>
    <property type="match status" value="1"/>
</dbReference>
<feature type="region of interest" description="Disordered" evidence="13">
    <location>
        <begin position="1350"/>
        <end position="1408"/>
    </location>
</feature>
<dbReference type="OrthoDB" id="270392at2759"/>
<evidence type="ECO:0000256" key="8">
    <source>
        <dbReference type="ARBA" id="ARBA00022842"/>
    </source>
</evidence>
<keyword evidence="9 12" id="KW-0804">Transcription</keyword>
<dbReference type="Gene3D" id="2.40.40.20">
    <property type="match status" value="1"/>
</dbReference>
<keyword evidence="3 12" id="KW-0240">DNA-directed RNA polymerase</keyword>
<dbReference type="GO" id="GO:0003899">
    <property type="term" value="F:DNA-directed RNA polymerase activity"/>
    <property type="evidence" value="ECO:0007669"/>
    <property type="project" value="UniProtKB-EC"/>
</dbReference>
<evidence type="ECO:0000256" key="3">
    <source>
        <dbReference type="ARBA" id="ARBA00022478"/>
    </source>
</evidence>
<dbReference type="FunFam" id="4.10.860.120:FF:000006">
    <property type="entry name" value="DNA-directed RNA polymerase subunit"/>
    <property type="match status" value="1"/>
</dbReference>
<keyword evidence="4 12" id="KW-0808">Transferase</keyword>
<comment type="catalytic activity">
    <reaction evidence="11 12">
        <text>RNA(n) + a ribonucleoside 5'-triphosphate = RNA(n+1) + diphosphate</text>
        <dbReference type="Rhea" id="RHEA:21248"/>
        <dbReference type="Rhea" id="RHEA-COMP:14527"/>
        <dbReference type="Rhea" id="RHEA-COMP:17342"/>
        <dbReference type="ChEBI" id="CHEBI:33019"/>
        <dbReference type="ChEBI" id="CHEBI:61557"/>
        <dbReference type="ChEBI" id="CHEBI:140395"/>
        <dbReference type="EC" id="2.7.7.6"/>
    </reaction>
</comment>
<comment type="similarity">
    <text evidence="2 12">Belongs to the RNA polymerase beta' chain family.</text>
</comment>
<dbReference type="InterPro" id="IPR045867">
    <property type="entry name" value="DNA-dir_RpoC_beta_prime"/>
</dbReference>
<evidence type="ECO:0000256" key="10">
    <source>
        <dbReference type="ARBA" id="ARBA00023242"/>
    </source>
</evidence>
<dbReference type="InterPro" id="IPR038120">
    <property type="entry name" value="Rpb1_funnel_sf"/>
</dbReference>
<accession>A0A8H4L6T8</accession>
<dbReference type="Pfam" id="PF00623">
    <property type="entry name" value="RNA_pol_Rpb1_2"/>
    <property type="match status" value="1"/>
</dbReference>
<dbReference type="FunFam" id="3.30.1490.180:FF:000003">
    <property type="entry name" value="DNA-directed RNA polymerase subunit"/>
    <property type="match status" value="1"/>
</dbReference>
<dbReference type="Proteomes" id="UP000554235">
    <property type="component" value="Unassembled WGS sequence"/>
</dbReference>
<dbReference type="InterPro" id="IPR007081">
    <property type="entry name" value="RNA_pol_Rpb1_5"/>
</dbReference>
<dbReference type="InterPro" id="IPR007083">
    <property type="entry name" value="RNA_pol_Rpb1_4"/>
</dbReference>
<organism evidence="15 16">
    <name type="scientific">Fusarium albosuccineum</name>
    <dbReference type="NCBI Taxonomy" id="1237068"/>
    <lineage>
        <taxon>Eukaryota</taxon>
        <taxon>Fungi</taxon>
        <taxon>Dikarya</taxon>
        <taxon>Ascomycota</taxon>
        <taxon>Pezizomycotina</taxon>
        <taxon>Sordariomycetes</taxon>
        <taxon>Hypocreomycetidae</taxon>
        <taxon>Hypocreales</taxon>
        <taxon>Nectriaceae</taxon>
        <taxon>Fusarium</taxon>
        <taxon>Fusarium decemcellulare species complex</taxon>
    </lineage>
</organism>
<evidence type="ECO:0000256" key="11">
    <source>
        <dbReference type="ARBA" id="ARBA00048552"/>
    </source>
</evidence>
<keyword evidence="5 12" id="KW-0548">Nucleotidyltransferase</keyword>
<evidence type="ECO:0000256" key="9">
    <source>
        <dbReference type="ARBA" id="ARBA00023163"/>
    </source>
</evidence>
<feature type="compositionally biased region" description="Acidic residues" evidence="13">
    <location>
        <begin position="1438"/>
        <end position="1447"/>
    </location>
</feature>
<dbReference type="Gene3D" id="1.10.132.30">
    <property type="match status" value="1"/>
</dbReference>
<comment type="function">
    <text evidence="12">DNA-dependent RNA polymerase catalyzes the transcription of DNA into RNA using the four ribonucleoside triphosphates as substrates.</text>
</comment>
<dbReference type="GO" id="GO:0046872">
    <property type="term" value="F:metal ion binding"/>
    <property type="evidence" value="ECO:0007669"/>
    <property type="project" value="UniProtKB-KW"/>
</dbReference>
<keyword evidence="10" id="KW-0539">Nucleus</keyword>
<keyword evidence="16" id="KW-1185">Reference proteome</keyword>
<dbReference type="Gene3D" id="1.10.274.100">
    <property type="entry name" value="RNA polymerase Rpb1, domain 3"/>
    <property type="match status" value="1"/>
</dbReference>
<dbReference type="Pfam" id="PF04998">
    <property type="entry name" value="RNA_pol_Rpb1_5"/>
    <property type="match status" value="1"/>
</dbReference>
<dbReference type="PANTHER" id="PTHR19376:SF11">
    <property type="entry name" value="DNA-DIRECTED RNA POLYMERASE I SUBUNIT RPA1"/>
    <property type="match status" value="1"/>
</dbReference>
<evidence type="ECO:0000256" key="5">
    <source>
        <dbReference type="ARBA" id="ARBA00022695"/>
    </source>
</evidence>
<evidence type="ECO:0000256" key="12">
    <source>
        <dbReference type="RuleBase" id="RU004279"/>
    </source>
</evidence>
<reference evidence="15 16" key="1">
    <citation type="submission" date="2020-01" db="EMBL/GenBank/DDBJ databases">
        <title>Identification and distribution of gene clusters putatively required for synthesis of sphingolipid metabolism inhibitors in phylogenetically diverse species of the filamentous fungus Fusarium.</title>
        <authorList>
            <person name="Kim H.-S."/>
            <person name="Busman M."/>
            <person name="Brown D.W."/>
            <person name="Divon H."/>
            <person name="Uhlig S."/>
            <person name="Proctor R.H."/>
        </authorList>
    </citation>
    <scope>NUCLEOTIDE SEQUENCE [LARGE SCALE GENOMIC DNA]</scope>
    <source>
        <strain evidence="15 16">NRRL 20459</strain>
    </source>
</reference>
<dbReference type="FunFam" id="1.10.274.100:FF:000006">
    <property type="entry name" value="DNA-directed RNA polymerase subunit"/>
    <property type="match status" value="1"/>
</dbReference>
<dbReference type="EMBL" id="JAADYS010001498">
    <property type="protein sequence ID" value="KAF4462653.1"/>
    <property type="molecule type" value="Genomic_DNA"/>
</dbReference>
<feature type="region of interest" description="Disordered" evidence="13">
    <location>
        <begin position="1422"/>
        <end position="1447"/>
    </location>
</feature>
<evidence type="ECO:0000256" key="1">
    <source>
        <dbReference type="ARBA" id="ARBA00004123"/>
    </source>
</evidence>
<dbReference type="CDD" id="cd01435">
    <property type="entry name" value="RNAP_I_RPA1_N"/>
    <property type="match status" value="1"/>
</dbReference>
<evidence type="ECO:0000256" key="2">
    <source>
        <dbReference type="ARBA" id="ARBA00006460"/>
    </source>
</evidence>
<dbReference type="GO" id="GO:0003677">
    <property type="term" value="F:DNA binding"/>
    <property type="evidence" value="ECO:0007669"/>
    <property type="project" value="InterPro"/>
</dbReference>
<gene>
    <name evidence="15" type="ORF">FALBO_10531</name>
</gene>
<evidence type="ECO:0000256" key="6">
    <source>
        <dbReference type="ARBA" id="ARBA00022723"/>
    </source>
</evidence>
<evidence type="ECO:0000313" key="15">
    <source>
        <dbReference type="EMBL" id="KAF4462653.1"/>
    </source>
</evidence>
<dbReference type="GO" id="GO:0006351">
    <property type="term" value="P:DNA-templated transcription"/>
    <property type="evidence" value="ECO:0007669"/>
    <property type="project" value="InterPro"/>
</dbReference>
<evidence type="ECO:0000256" key="7">
    <source>
        <dbReference type="ARBA" id="ARBA00022833"/>
    </source>
</evidence>
<dbReference type="SMART" id="SM00663">
    <property type="entry name" value="RPOLA_N"/>
    <property type="match status" value="1"/>
</dbReference>
<dbReference type="InterPro" id="IPR044893">
    <property type="entry name" value="RNA_pol_Rpb1_clamp_domain"/>
</dbReference>